<accession>A0ABW9ZQ84</accession>
<evidence type="ECO:0000313" key="2">
    <source>
        <dbReference type="Proteomes" id="UP000753802"/>
    </source>
</evidence>
<name>A0ABW9ZQ84_9BACT</name>
<gene>
    <name evidence="1" type="ORF">GWC95_04885</name>
</gene>
<keyword evidence="2" id="KW-1185">Reference proteome</keyword>
<evidence type="ECO:0000313" key="1">
    <source>
        <dbReference type="EMBL" id="NCI49248.1"/>
    </source>
</evidence>
<reference evidence="1 2" key="1">
    <citation type="submission" date="2020-01" db="EMBL/GenBank/DDBJ databases">
        <title>Genome analysis.</title>
        <authorList>
            <person name="Wu S."/>
            <person name="Wang G."/>
        </authorList>
    </citation>
    <scope>NUCLEOTIDE SEQUENCE [LARGE SCALE GENOMIC DNA]</scope>
    <source>
        <strain evidence="1 2">SYL130</strain>
    </source>
</reference>
<dbReference type="RefSeq" id="WP_161817579.1">
    <property type="nucleotide sequence ID" value="NZ_JAACJS010000006.1"/>
</dbReference>
<organism evidence="1 2">
    <name type="scientific">Sediminibacterium roseum</name>
    <dbReference type="NCBI Taxonomy" id="1978412"/>
    <lineage>
        <taxon>Bacteria</taxon>
        <taxon>Pseudomonadati</taxon>
        <taxon>Bacteroidota</taxon>
        <taxon>Chitinophagia</taxon>
        <taxon>Chitinophagales</taxon>
        <taxon>Chitinophagaceae</taxon>
        <taxon>Sediminibacterium</taxon>
    </lineage>
</organism>
<evidence type="ECO:0008006" key="3">
    <source>
        <dbReference type="Google" id="ProtNLM"/>
    </source>
</evidence>
<dbReference type="PROSITE" id="PS51257">
    <property type="entry name" value="PROKAR_LIPOPROTEIN"/>
    <property type="match status" value="1"/>
</dbReference>
<dbReference type="EMBL" id="JAACJS010000006">
    <property type="protein sequence ID" value="NCI49248.1"/>
    <property type="molecule type" value="Genomic_DNA"/>
</dbReference>
<comment type="caution">
    <text evidence="1">The sequence shown here is derived from an EMBL/GenBank/DDBJ whole genome shotgun (WGS) entry which is preliminary data.</text>
</comment>
<proteinExistence type="predicted"/>
<sequence>MKKTTLLTILICAAIFTGCSKSEEEVVAENVKVARLLTGIGNRYWHLKEIYVDNVMQTLTDYQKSYTKTYTINAATQVSGTFHNSDNLSGTWEMDKTGASWKESFTSNGGVPVELVYSVKSITGSSIDASYTAKNGKLVREVYYAY</sequence>
<dbReference type="Proteomes" id="UP000753802">
    <property type="component" value="Unassembled WGS sequence"/>
</dbReference>
<protein>
    <recommendedName>
        <fullName evidence="3">Lipocalin-like domain-containing protein</fullName>
    </recommendedName>
</protein>